<accession>A0ABU3K218</accession>
<name>A0ABU3K218_9ACTN</name>
<evidence type="ECO:0000313" key="1">
    <source>
        <dbReference type="EMBL" id="MDT6988249.1"/>
    </source>
</evidence>
<organism evidence="1 2">
    <name type="scientific">Streptomyces lusitanus</name>
    <dbReference type="NCBI Taxonomy" id="68232"/>
    <lineage>
        <taxon>Bacteria</taxon>
        <taxon>Bacillati</taxon>
        <taxon>Actinomycetota</taxon>
        <taxon>Actinomycetes</taxon>
        <taxon>Kitasatosporales</taxon>
        <taxon>Streptomycetaceae</taxon>
        <taxon>Streptomyces</taxon>
    </lineage>
</organism>
<keyword evidence="2" id="KW-1185">Reference proteome</keyword>
<evidence type="ECO:0000313" key="2">
    <source>
        <dbReference type="Proteomes" id="UP001249760"/>
    </source>
</evidence>
<sequence length="236" mass="27282">MPDTFSVPFQQVLDRITPHLPPYLRKIEPVHGRVRFEFAPFTGHEKQPVKPQSYYDDPQLNYVPESEDQAEHRIRTIARDVLDDLYQQASKRWQDAAYVAELRRVVRDAPERWRAYEREAKALEAAYAYLRTAEAGREWPAAISRLVDAQDRTRAAADRFDERAAHIANAQYRHLYADLGHTQALTEAGYPEAKDWHVGDGFGGYFRDGLTAKVDRLIEEQEQHLAKVRRLSGTAH</sequence>
<dbReference type="EMBL" id="JASKMA010000045">
    <property type="protein sequence ID" value="MDT6988249.1"/>
    <property type="molecule type" value="Genomic_DNA"/>
</dbReference>
<protein>
    <submittedName>
        <fullName evidence="1">Uncharacterized protein</fullName>
    </submittedName>
</protein>
<dbReference type="RefSeq" id="WP_394313631.1">
    <property type="nucleotide sequence ID" value="NZ_JASKMA010000045.1"/>
</dbReference>
<proteinExistence type="predicted"/>
<reference evidence="1 2" key="1">
    <citation type="submission" date="2023-05" db="EMBL/GenBank/DDBJ databases">
        <title>Streptomyces fuscus sp. nov., a brown-black pigment producing actinomyces isolated from dry sand of Sea duck farm.</title>
        <authorList>
            <person name="Xie J."/>
            <person name="Shen N."/>
        </authorList>
    </citation>
    <scope>NUCLEOTIDE SEQUENCE [LARGE SCALE GENOMIC DNA]</scope>
    <source>
        <strain evidence="1 2">CGMCC 4.1745</strain>
    </source>
</reference>
<gene>
    <name evidence="1" type="ORF">QNO04_32860</name>
</gene>
<comment type="caution">
    <text evidence="1">The sequence shown here is derived from an EMBL/GenBank/DDBJ whole genome shotgun (WGS) entry which is preliminary data.</text>
</comment>
<dbReference type="Proteomes" id="UP001249760">
    <property type="component" value="Unassembled WGS sequence"/>
</dbReference>